<name>A0A1I1DC65_RUMAL</name>
<dbReference type="AlphaFoldDB" id="A0A1I1DC65"/>
<evidence type="ECO:0000256" key="1">
    <source>
        <dbReference type="SAM" id="Phobius"/>
    </source>
</evidence>
<gene>
    <name evidence="2" type="ORF">SAMN02910406_00247</name>
</gene>
<sequence>MIMSSSDKNDLMKQAEEHAATQLEKIKQDRAERTKRLQRTGIILIIAAVLLIFTAVTVLHL</sequence>
<evidence type="ECO:0000313" key="3">
    <source>
        <dbReference type="Proteomes" id="UP000182192"/>
    </source>
</evidence>
<keyword evidence="1" id="KW-0812">Transmembrane</keyword>
<organism evidence="2 3">
    <name type="scientific">Ruminococcus albus</name>
    <dbReference type="NCBI Taxonomy" id="1264"/>
    <lineage>
        <taxon>Bacteria</taxon>
        <taxon>Bacillati</taxon>
        <taxon>Bacillota</taxon>
        <taxon>Clostridia</taxon>
        <taxon>Eubacteriales</taxon>
        <taxon>Oscillospiraceae</taxon>
        <taxon>Ruminococcus</taxon>
    </lineage>
</organism>
<keyword evidence="1" id="KW-0472">Membrane</keyword>
<protein>
    <submittedName>
        <fullName evidence="2">Uncharacterized protein</fullName>
    </submittedName>
</protein>
<keyword evidence="1" id="KW-1133">Transmembrane helix</keyword>
<accession>A0A1I1DC65</accession>
<dbReference type="EMBL" id="FOKQ01000002">
    <property type="protein sequence ID" value="SFB70123.1"/>
    <property type="molecule type" value="Genomic_DNA"/>
</dbReference>
<evidence type="ECO:0000313" key="2">
    <source>
        <dbReference type="EMBL" id="SFB70123.1"/>
    </source>
</evidence>
<dbReference type="Proteomes" id="UP000182192">
    <property type="component" value="Unassembled WGS sequence"/>
</dbReference>
<reference evidence="2 3" key="1">
    <citation type="submission" date="2016-10" db="EMBL/GenBank/DDBJ databases">
        <authorList>
            <person name="de Groot N.N."/>
        </authorList>
    </citation>
    <scope>NUCLEOTIDE SEQUENCE [LARGE SCALE GENOMIC DNA]</scope>
    <source>
        <strain evidence="2 3">AR67</strain>
    </source>
</reference>
<proteinExistence type="predicted"/>
<feature type="transmembrane region" description="Helical" evidence="1">
    <location>
        <begin position="40"/>
        <end position="59"/>
    </location>
</feature>